<dbReference type="HOGENOM" id="CLU_001570_28_2_1"/>
<dbReference type="InterPro" id="IPR036396">
    <property type="entry name" value="Cyt_P450_sf"/>
</dbReference>
<evidence type="ECO:0000256" key="1">
    <source>
        <dbReference type="ARBA" id="ARBA00001971"/>
    </source>
</evidence>
<dbReference type="GO" id="GO:0005506">
    <property type="term" value="F:iron ion binding"/>
    <property type="evidence" value="ECO:0007669"/>
    <property type="project" value="InterPro"/>
</dbReference>
<dbReference type="Gene3D" id="1.10.630.10">
    <property type="entry name" value="Cytochrome P450"/>
    <property type="match status" value="1"/>
</dbReference>
<evidence type="ECO:0000256" key="9">
    <source>
        <dbReference type="RuleBase" id="RU000461"/>
    </source>
</evidence>
<keyword evidence="6 8" id="KW-0408">Iron</keyword>
<dbReference type="InterPro" id="IPR002401">
    <property type="entry name" value="Cyt_P450_E_grp-I"/>
</dbReference>
<evidence type="ECO:0000256" key="2">
    <source>
        <dbReference type="ARBA" id="ARBA00010617"/>
    </source>
</evidence>
<evidence type="ECO:0000313" key="10">
    <source>
        <dbReference type="EMBL" id="ESO97831.1"/>
    </source>
</evidence>
<comment type="cofactor">
    <cofactor evidence="1 8">
        <name>heme</name>
        <dbReference type="ChEBI" id="CHEBI:30413"/>
    </cofactor>
</comment>
<dbReference type="AlphaFoldDB" id="V4AWG7"/>
<sequence>MKSVRKVLERGCQFITKHSYSESAVLQDVRVTSRLPAVSEPYVKPTTRKERSMGDIPGPSSLPLIGALWQYLPGGRFYGVDFNESVKSLQKMYGDVVREDIVPGFTVIRLFNPDHFLDIRQAEGELPARAMFGMLRRYNELYNQNVQGLLTSQGIEWQQMRREVQQKISSPQAVRSFVKSQMSVAEEFLDRMDGLRDRDGTVNDFLPEIYRYVTEAIGVVCFDGRLGVLNANDRDGQNFIKAVNTSLSLIYKELFTPPLYKLVTTPMFKQYCENMDTIRGLSEKHINNALKHPMTDGRMNLIQQLSYQSKLTYRQIFTFLSELFFGGVDTTGHCLVFSLHALSRYPEVQEKLYNEIKDYSSSDICNGALDSSSYLRAFLKESLRMFPIAPGLGRTTSKDTTTAGYHIPSGTNIVLHYDMAGKDERFVPNPTEFIPERWIRPIPTYISPYVTVPFGFGPRSCPARRTALQEVSLILIKILQKYKIEATTEDLPIKMQLLNCPSKPVSYTFIERET</sequence>
<dbReference type="PRINTS" id="PR00385">
    <property type="entry name" value="P450"/>
</dbReference>
<dbReference type="OrthoDB" id="3945418at2759"/>
<feature type="binding site" description="axial binding residue" evidence="8">
    <location>
        <position position="461"/>
    </location>
    <ligand>
        <name>heme</name>
        <dbReference type="ChEBI" id="CHEBI:30413"/>
    </ligand>
    <ligandPart>
        <name>Fe</name>
        <dbReference type="ChEBI" id="CHEBI:18248"/>
    </ligandPart>
</feature>
<dbReference type="PROSITE" id="PS00086">
    <property type="entry name" value="CYTOCHROME_P450"/>
    <property type="match status" value="1"/>
</dbReference>
<dbReference type="InterPro" id="IPR050479">
    <property type="entry name" value="CYP11_CYP27_families"/>
</dbReference>
<dbReference type="OMA" id="KSNHARY"/>
<accession>V4AWG7</accession>
<dbReference type="GO" id="GO:0020037">
    <property type="term" value="F:heme binding"/>
    <property type="evidence" value="ECO:0007669"/>
    <property type="project" value="InterPro"/>
</dbReference>
<proteinExistence type="inferred from homology"/>
<dbReference type="Proteomes" id="UP000030746">
    <property type="component" value="Unassembled WGS sequence"/>
</dbReference>
<evidence type="ECO:0000256" key="5">
    <source>
        <dbReference type="ARBA" id="ARBA00023002"/>
    </source>
</evidence>
<evidence type="ECO:0000256" key="3">
    <source>
        <dbReference type="ARBA" id="ARBA00022617"/>
    </source>
</evidence>
<protein>
    <submittedName>
        <fullName evidence="10">Uncharacterized protein</fullName>
    </submittedName>
</protein>
<dbReference type="CTD" id="20235817"/>
<dbReference type="PRINTS" id="PR00463">
    <property type="entry name" value="EP450I"/>
</dbReference>
<dbReference type="PANTHER" id="PTHR24279">
    <property type="entry name" value="CYTOCHROME P450"/>
    <property type="match status" value="1"/>
</dbReference>
<dbReference type="InterPro" id="IPR001128">
    <property type="entry name" value="Cyt_P450"/>
</dbReference>
<keyword evidence="3 8" id="KW-0349">Heme</keyword>
<keyword evidence="11" id="KW-1185">Reference proteome</keyword>
<dbReference type="GO" id="GO:0016705">
    <property type="term" value="F:oxidoreductase activity, acting on paired donors, with incorporation or reduction of molecular oxygen"/>
    <property type="evidence" value="ECO:0007669"/>
    <property type="project" value="InterPro"/>
</dbReference>
<name>V4AWG7_LOTGI</name>
<dbReference type="Pfam" id="PF00067">
    <property type="entry name" value="p450"/>
    <property type="match status" value="1"/>
</dbReference>
<evidence type="ECO:0000256" key="8">
    <source>
        <dbReference type="PIRSR" id="PIRSR602401-1"/>
    </source>
</evidence>
<evidence type="ECO:0000256" key="4">
    <source>
        <dbReference type="ARBA" id="ARBA00022723"/>
    </source>
</evidence>
<dbReference type="InterPro" id="IPR017972">
    <property type="entry name" value="Cyt_P450_CS"/>
</dbReference>
<dbReference type="CDD" id="cd11054">
    <property type="entry name" value="CYP24A1-like"/>
    <property type="match status" value="1"/>
</dbReference>
<keyword evidence="5 9" id="KW-0560">Oxidoreductase</keyword>
<dbReference type="SUPFAM" id="SSF48264">
    <property type="entry name" value="Cytochrome P450"/>
    <property type="match status" value="1"/>
</dbReference>
<dbReference type="STRING" id="225164.V4AWG7"/>
<gene>
    <name evidence="10" type="ORF">LOTGIDRAFT_152935</name>
</gene>
<dbReference type="PANTHER" id="PTHR24279:SF120">
    <property type="entry name" value="CYTOCHROME P450"/>
    <property type="match status" value="1"/>
</dbReference>
<comment type="similarity">
    <text evidence="2 9">Belongs to the cytochrome P450 family.</text>
</comment>
<dbReference type="GeneID" id="20235817"/>
<dbReference type="RefSeq" id="XP_009051674.1">
    <property type="nucleotide sequence ID" value="XM_009053426.1"/>
</dbReference>
<evidence type="ECO:0000256" key="7">
    <source>
        <dbReference type="ARBA" id="ARBA00023033"/>
    </source>
</evidence>
<evidence type="ECO:0000256" key="6">
    <source>
        <dbReference type="ARBA" id="ARBA00023004"/>
    </source>
</evidence>
<dbReference type="GO" id="GO:0004497">
    <property type="term" value="F:monooxygenase activity"/>
    <property type="evidence" value="ECO:0007669"/>
    <property type="project" value="UniProtKB-KW"/>
</dbReference>
<dbReference type="EMBL" id="KB201304">
    <property type="protein sequence ID" value="ESO97831.1"/>
    <property type="molecule type" value="Genomic_DNA"/>
</dbReference>
<keyword evidence="4 8" id="KW-0479">Metal-binding</keyword>
<dbReference type="KEGG" id="lgi:LOTGIDRAFT_152935"/>
<organism evidence="10 11">
    <name type="scientific">Lottia gigantea</name>
    <name type="common">Giant owl limpet</name>
    <dbReference type="NCBI Taxonomy" id="225164"/>
    <lineage>
        <taxon>Eukaryota</taxon>
        <taxon>Metazoa</taxon>
        <taxon>Spiralia</taxon>
        <taxon>Lophotrochozoa</taxon>
        <taxon>Mollusca</taxon>
        <taxon>Gastropoda</taxon>
        <taxon>Patellogastropoda</taxon>
        <taxon>Lottioidea</taxon>
        <taxon>Lottiidae</taxon>
        <taxon>Lottia</taxon>
    </lineage>
</organism>
<keyword evidence="7 9" id="KW-0503">Monooxygenase</keyword>
<reference evidence="10 11" key="1">
    <citation type="journal article" date="2013" name="Nature">
        <title>Insights into bilaterian evolution from three spiralian genomes.</title>
        <authorList>
            <person name="Simakov O."/>
            <person name="Marletaz F."/>
            <person name="Cho S.J."/>
            <person name="Edsinger-Gonzales E."/>
            <person name="Havlak P."/>
            <person name="Hellsten U."/>
            <person name="Kuo D.H."/>
            <person name="Larsson T."/>
            <person name="Lv J."/>
            <person name="Arendt D."/>
            <person name="Savage R."/>
            <person name="Osoegawa K."/>
            <person name="de Jong P."/>
            <person name="Grimwood J."/>
            <person name="Chapman J.A."/>
            <person name="Shapiro H."/>
            <person name="Aerts A."/>
            <person name="Otillar R.P."/>
            <person name="Terry A.Y."/>
            <person name="Boore J.L."/>
            <person name="Grigoriev I.V."/>
            <person name="Lindberg D.R."/>
            <person name="Seaver E.C."/>
            <person name="Weisblat D.A."/>
            <person name="Putnam N.H."/>
            <person name="Rokhsar D.S."/>
        </authorList>
    </citation>
    <scope>NUCLEOTIDE SEQUENCE [LARGE SCALE GENOMIC DNA]</scope>
</reference>
<evidence type="ECO:0000313" key="11">
    <source>
        <dbReference type="Proteomes" id="UP000030746"/>
    </source>
</evidence>